<accession>A0A2T5BXB2</accession>
<reference evidence="11 12" key="1">
    <citation type="submission" date="2018-04" db="EMBL/GenBank/DDBJ databases">
        <title>Genomic Encyclopedia of Archaeal and Bacterial Type Strains, Phase II (KMG-II): from individual species to whole genera.</title>
        <authorList>
            <person name="Goeker M."/>
        </authorList>
    </citation>
    <scope>NUCLEOTIDE SEQUENCE [LARGE SCALE GENOMIC DNA]</scope>
    <source>
        <strain evidence="11 12">DSM 28823</strain>
    </source>
</reference>
<dbReference type="PANTHER" id="PTHR43463:SF1">
    <property type="entry name" value="NICOTINATE-NUCLEOTIDE--DIMETHYLBENZIMIDAZOLE PHOSPHORIBOSYLTRANSFERASE"/>
    <property type="match status" value="1"/>
</dbReference>
<protein>
    <recommendedName>
        <fullName evidence="4 10">Nicotinate-nucleotide--dimethylbenzimidazole phosphoribosyltransferase</fullName>
        <shortName evidence="10">NN:DBI PRT</shortName>
        <ecNumber evidence="3 10">2.4.2.21</ecNumber>
    </recommendedName>
    <alternativeName>
        <fullName evidence="8 10">N(1)-alpha-phosphoribosyltransferase</fullName>
    </alternativeName>
</protein>
<dbReference type="PANTHER" id="PTHR43463">
    <property type="entry name" value="NICOTINATE-NUCLEOTIDE--DIMETHYLBENZIMIDAZOLE PHOSPHORIBOSYLTRANSFERASE"/>
    <property type="match status" value="1"/>
</dbReference>
<dbReference type="Gene3D" id="3.40.50.10210">
    <property type="match status" value="1"/>
</dbReference>
<evidence type="ECO:0000313" key="12">
    <source>
        <dbReference type="Proteomes" id="UP000243525"/>
    </source>
</evidence>
<proteinExistence type="inferred from homology"/>
<evidence type="ECO:0000256" key="10">
    <source>
        <dbReference type="HAMAP-Rule" id="MF_00230"/>
    </source>
</evidence>
<evidence type="ECO:0000256" key="7">
    <source>
        <dbReference type="ARBA" id="ARBA00022679"/>
    </source>
</evidence>
<feature type="active site" description="Proton acceptor" evidence="10">
    <location>
        <position position="314"/>
    </location>
</feature>
<keyword evidence="5 10" id="KW-0169">Cobalamin biosynthesis</keyword>
<dbReference type="GO" id="GO:0009236">
    <property type="term" value="P:cobalamin biosynthetic process"/>
    <property type="evidence" value="ECO:0007669"/>
    <property type="project" value="UniProtKB-UniRule"/>
</dbReference>
<gene>
    <name evidence="10" type="primary">cobT</name>
    <name evidence="11" type="ORF">C8N47_12925</name>
</gene>
<comment type="function">
    <text evidence="10">Catalyzes the synthesis of alpha-ribazole-5'-phosphate from nicotinate mononucleotide (NAMN) and 5,6-dimethylbenzimidazole (DMB).</text>
</comment>
<dbReference type="Gene3D" id="1.10.1610.10">
    <property type="match status" value="1"/>
</dbReference>
<organism evidence="11 12">
    <name type="scientific">Mangrovibacterium marinum</name>
    <dbReference type="NCBI Taxonomy" id="1639118"/>
    <lineage>
        <taxon>Bacteria</taxon>
        <taxon>Pseudomonadati</taxon>
        <taxon>Bacteroidota</taxon>
        <taxon>Bacteroidia</taxon>
        <taxon>Marinilabiliales</taxon>
        <taxon>Prolixibacteraceae</taxon>
        <taxon>Mangrovibacterium</taxon>
    </lineage>
</organism>
<comment type="pathway">
    <text evidence="1 10">Nucleoside biosynthesis; alpha-ribazole biosynthesis; alpha-ribazole from 5,6-dimethylbenzimidazole: step 1/2.</text>
</comment>
<dbReference type="EMBL" id="QAAD01000029">
    <property type="protein sequence ID" value="PTN04805.1"/>
    <property type="molecule type" value="Genomic_DNA"/>
</dbReference>
<dbReference type="HAMAP" id="MF_00230">
    <property type="entry name" value="CobT"/>
    <property type="match status" value="1"/>
</dbReference>
<dbReference type="NCBIfam" id="NF000996">
    <property type="entry name" value="PRK00105.1"/>
    <property type="match status" value="1"/>
</dbReference>
<dbReference type="OrthoDB" id="9781491at2"/>
<dbReference type="InterPro" id="IPR036087">
    <property type="entry name" value="Nict_dMeBzImd_PRibTrfase_sf"/>
</dbReference>
<sequence length="357" mass="38467">MQQNEFEIPGIDEGLREGIQHKLDNKAKPVGSLGRLESLAMQVALIQNTLTPELRKPVMLTVASDHLICAEGVSPCPVEITWQQVLNFLQGGGGIGLLSRVYGMDLHVVDAGVNFDFAPHPKLIDAKVRKGTRNFLYEPAMTMDECMQAFNNGRRIVAKFNDEGTNIIGFGEMGIGNTTPASALMSIICKLPVKDCVGPGAGLDKDGVSHKGRVIEQAIAKHGVSENVLENLACFGGLEIATIAGGMFEAAARRMVILVDGFITTAGMLVASELNRKVLDYAVFAHVSDEQGHHKMLEYMKADPVLAFGLRLGEGTGAALAFPMMQGAVAVLSEMTSFEEAQVVNTSHIRFEEEAEK</sequence>
<keyword evidence="12" id="KW-1185">Reference proteome</keyword>
<keyword evidence="7 10" id="KW-0808">Transferase</keyword>
<dbReference type="FunFam" id="3.40.50.10210:FF:000001">
    <property type="entry name" value="Nicotinate-nucleotide--dimethylbenzimidazole phosphoribosyltransferase"/>
    <property type="match status" value="1"/>
</dbReference>
<evidence type="ECO:0000256" key="5">
    <source>
        <dbReference type="ARBA" id="ARBA00022573"/>
    </source>
</evidence>
<dbReference type="InterPro" id="IPR003200">
    <property type="entry name" value="Nict_dMeBzImd_PRibTrfase"/>
</dbReference>
<name>A0A2T5BXB2_9BACT</name>
<keyword evidence="6 10" id="KW-0328">Glycosyltransferase</keyword>
<evidence type="ECO:0000256" key="6">
    <source>
        <dbReference type="ARBA" id="ARBA00022676"/>
    </source>
</evidence>
<evidence type="ECO:0000256" key="4">
    <source>
        <dbReference type="ARBA" id="ARBA00015486"/>
    </source>
</evidence>
<dbReference type="CDD" id="cd02439">
    <property type="entry name" value="DMB-PRT_CobT"/>
    <property type="match status" value="1"/>
</dbReference>
<dbReference type="EC" id="2.4.2.21" evidence="3 10"/>
<dbReference type="RefSeq" id="WP_107823829.1">
    <property type="nucleotide sequence ID" value="NZ_OY782574.1"/>
</dbReference>
<evidence type="ECO:0000256" key="3">
    <source>
        <dbReference type="ARBA" id="ARBA00011991"/>
    </source>
</evidence>
<evidence type="ECO:0000313" key="11">
    <source>
        <dbReference type="EMBL" id="PTN04805.1"/>
    </source>
</evidence>
<dbReference type="InterPro" id="IPR023195">
    <property type="entry name" value="Nict_dMeBzImd_PRibTrfase_N"/>
</dbReference>
<dbReference type="SUPFAM" id="SSF52733">
    <property type="entry name" value="Nicotinate mononucleotide:5,6-dimethylbenzimidazole phosphoribosyltransferase (CobT)"/>
    <property type="match status" value="1"/>
</dbReference>
<dbReference type="AlphaFoldDB" id="A0A2T5BXB2"/>
<comment type="catalytic activity">
    <reaction evidence="9 10">
        <text>5,6-dimethylbenzimidazole + nicotinate beta-D-ribonucleotide = alpha-ribazole 5'-phosphate + nicotinate + H(+)</text>
        <dbReference type="Rhea" id="RHEA:11196"/>
        <dbReference type="ChEBI" id="CHEBI:15378"/>
        <dbReference type="ChEBI" id="CHEBI:15890"/>
        <dbReference type="ChEBI" id="CHEBI:32544"/>
        <dbReference type="ChEBI" id="CHEBI:57502"/>
        <dbReference type="ChEBI" id="CHEBI:57918"/>
        <dbReference type="EC" id="2.4.2.21"/>
    </reaction>
</comment>
<evidence type="ECO:0000256" key="1">
    <source>
        <dbReference type="ARBA" id="ARBA00005049"/>
    </source>
</evidence>
<dbReference type="Pfam" id="PF02277">
    <property type="entry name" value="DBI_PRT"/>
    <property type="match status" value="1"/>
</dbReference>
<comment type="similarity">
    <text evidence="2 10">Belongs to the CobT family.</text>
</comment>
<dbReference type="NCBIfam" id="TIGR03160">
    <property type="entry name" value="cobT_DBIPRT"/>
    <property type="match status" value="1"/>
</dbReference>
<comment type="caution">
    <text evidence="11">The sequence shown here is derived from an EMBL/GenBank/DDBJ whole genome shotgun (WGS) entry which is preliminary data.</text>
</comment>
<evidence type="ECO:0000256" key="9">
    <source>
        <dbReference type="ARBA" id="ARBA00047340"/>
    </source>
</evidence>
<dbReference type="UniPathway" id="UPA00061">
    <property type="reaction ID" value="UER00516"/>
</dbReference>
<dbReference type="InterPro" id="IPR017846">
    <property type="entry name" value="Nict_dMeBzImd_PRibTrfase_bact"/>
</dbReference>
<evidence type="ECO:0000256" key="2">
    <source>
        <dbReference type="ARBA" id="ARBA00007110"/>
    </source>
</evidence>
<dbReference type="GO" id="GO:0008939">
    <property type="term" value="F:nicotinate-nucleotide-dimethylbenzimidazole phosphoribosyltransferase activity"/>
    <property type="evidence" value="ECO:0007669"/>
    <property type="project" value="UniProtKB-UniRule"/>
</dbReference>
<dbReference type="Proteomes" id="UP000243525">
    <property type="component" value="Unassembled WGS sequence"/>
</dbReference>
<evidence type="ECO:0000256" key="8">
    <source>
        <dbReference type="ARBA" id="ARBA00030686"/>
    </source>
</evidence>